<feature type="domain" description="DUF559" evidence="2">
    <location>
        <begin position="349"/>
        <end position="411"/>
    </location>
</feature>
<dbReference type="SUPFAM" id="SSF141571">
    <property type="entry name" value="Pentapeptide repeat-like"/>
    <property type="match status" value="2"/>
</dbReference>
<evidence type="ECO:0000256" key="1">
    <source>
        <dbReference type="ARBA" id="ARBA00022737"/>
    </source>
</evidence>
<dbReference type="PANTHER" id="PTHR47485">
    <property type="entry name" value="THYLAKOID LUMENAL 17.4 KDA PROTEIN, CHLOROPLASTIC"/>
    <property type="match status" value="1"/>
</dbReference>
<reference evidence="3" key="1">
    <citation type="submission" date="2017-04" db="EMBL/GenBank/DDBJ databases">
        <title>Genome deletions in a multicellular cyanobacterial endosymbiont for morphological adaptation in marine diatoms.</title>
        <authorList>
            <person name="Wang Y."/>
            <person name="Gao H."/>
            <person name="Li R."/>
            <person name="Xu X."/>
        </authorList>
    </citation>
    <scope>NUCLEOTIDE SEQUENCE</scope>
    <source>
        <strain evidence="3">FACHB 800</strain>
    </source>
</reference>
<keyword evidence="4" id="KW-1185">Reference proteome</keyword>
<dbReference type="Gene3D" id="2.160.20.80">
    <property type="entry name" value="E3 ubiquitin-protein ligase SopA"/>
    <property type="match status" value="2"/>
</dbReference>
<dbReference type="EMBL" id="CP021056">
    <property type="protein sequence ID" value="QXE23047.1"/>
    <property type="molecule type" value="Genomic_DNA"/>
</dbReference>
<dbReference type="RefSeq" id="WP_242034263.1">
    <property type="nucleotide sequence ID" value="NZ_CP021056.1"/>
</dbReference>
<evidence type="ECO:0000313" key="3">
    <source>
        <dbReference type="EMBL" id="QXE23047.1"/>
    </source>
</evidence>
<dbReference type="Pfam" id="PF00805">
    <property type="entry name" value="Pentapeptide"/>
    <property type="match status" value="4"/>
</dbReference>
<dbReference type="PANTHER" id="PTHR47485:SF1">
    <property type="entry name" value="THYLAKOID LUMENAL 17.4 KDA PROTEIN, CHLOROPLASTIC"/>
    <property type="match status" value="1"/>
</dbReference>
<gene>
    <name evidence="3" type="ORF">B6N60_01736</name>
</gene>
<name>A0A975T6I5_9NOST</name>
<dbReference type="InterPro" id="IPR001646">
    <property type="entry name" value="5peptide_repeat"/>
</dbReference>
<dbReference type="Proteomes" id="UP000683511">
    <property type="component" value="Chromosome"/>
</dbReference>
<dbReference type="Pfam" id="PF04480">
    <property type="entry name" value="DUF559"/>
    <property type="match status" value="1"/>
</dbReference>
<evidence type="ECO:0000259" key="2">
    <source>
        <dbReference type="Pfam" id="PF04480"/>
    </source>
</evidence>
<sequence length="416" mass="47565">MANPEHLAILKQGVEAWNNWRLENPNIRPDLWEADLKDTDLRGFNLANAIFFQANLYNTNFRKADLRNVCFFGASLYDSNFREVDLRGSDLRRVEIYNVDLSEANLSNANLSETTVKHGCSGIVNLINTNLTNVNLSWSNFSYCNFRYSDLSSSNLVNADLNHCDLSASNLSEANLKESNLNDSDINNANIANANLTKCILSGANLQSVNLTGACIKDWIINSETKLDEIICKYLYISYNDKENIKTERRPINGNFVPGEFASLYKKIIENTDLIISKILEKDNNINNQGIQFYSNSTIHTWENLRFRSKTEIKIAEALDRTGVLFVPNSLARLTTSKGRENKEADFLICYNGKWGVLEVDGPFHTAQRRVEEQERERIFKKNGIKVVERFDSERCYNNPDEVVQEFFHMIEIGYS</sequence>
<dbReference type="InterPro" id="IPR007569">
    <property type="entry name" value="DUF559"/>
</dbReference>
<dbReference type="AlphaFoldDB" id="A0A975T6I5"/>
<organism evidence="3 4">
    <name type="scientific">Richelia sinica FACHB-800</name>
    <dbReference type="NCBI Taxonomy" id="1357546"/>
    <lineage>
        <taxon>Bacteria</taxon>
        <taxon>Bacillati</taxon>
        <taxon>Cyanobacteriota</taxon>
        <taxon>Cyanophyceae</taxon>
        <taxon>Nostocales</taxon>
        <taxon>Nostocaceae</taxon>
        <taxon>Richelia</taxon>
    </lineage>
</organism>
<proteinExistence type="predicted"/>
<protein>
    <recommendedName>
        <fullName evidence="2">DUF559 domain-containing protein</fullName>
    </recommendedName>
</protein>
<keyword evidence="1" id="KW-0677">Repeat</keyword>
<dbReference type="KEGG" id="rsin:B6N60_01736"/>
<accession>A0A975T6I5</accession>
<evidence type="ECO:0000313" key="4">
    <source>
        <dbReference type="Proteomes" id="UP000683511"/>
    </source>
</evidence>